<reference evidence="1 2" key="1">
    <citation type="submission" date="2020-08" db="EMBL/GenBank/DDBJ databases">
        <title>Genomic Encyclopedia of Type Strains, Phase IV (KMG-IV): sequencing the most valuable type-strain genomes for metagenomic binning, comparative biology and taxonomic classification.</title>
        <authorList>
            <person name="Goeker M."/>
        </authorList>
    </citation>
    <scope>NUCLEOTIDE SEQUENCE [LARGE SCALE GENOMIC DNA]</scope>
    <source>
        <strain evidence="1 2">DSM 100211</strain>
    </source>
</reference>
<dbReference type="RefSeq" id="WP_183806132.1">
    <property type="nucleotide sequence ID" value="NZ_JACIEE010000006.1"/>
</dbReference>
<evidence type="ECO:0000313" key="2">
    <source>
        <dbReference type="Proteomes" id="UP000574761"/>
    </source>
</evidence>
<dbReference type="AlphaFoldDB" id="A0A7W6D7A8"/>
<gene>
    <name evidence="1" type="ORF">GGQ64_003267</name>
</gene>
<sequence length="252" mass="26432">MADFDFSRNTEDARVLTIAFTGEKPLGAAEVATVLHALDTDYRTLNGRGLVLGRLEIGSTWFSLYDALAAVGGVAGSIAEIAKAIDDITSFGVKLANALKPKPSAAVEKGIADVARSVKEMAKVSRKTNSGIKVRKTLTTDGSVETLDIDITPVEAIVASKVASQKLKAATRTKDTLEVYHGNLLGAVRQISGPTIDPSLISALVRALMINGGVSSAQMVASTLEGEGRGDVAAAIRQEIDKGRGQVTIQRE</sequence>
<comment type="caution">
    <text evidence="1">The sequence shown here is derived from an EMBL/GenBank/DDBJ whole genome shotgun (WGS) entry which is preliminary data.</text>
</comment>
<evidence type="ECO:0000313" key="1">
    <source>
        <dbReference type="EMBL" id="MBB3978053.1"/>
    </source>
</evidence>
<name>A0A7W6D7A8_9HYPH</name>
<proteinExistence type="predicted"/>
<protein>
    <submittedName>
        <fullName evidence="1">Uncharacterized protein</fullName>
    </submittedName>
</protein>
<dbReference type="Proteomes" id="UP000574761">
    <property type="component" value="Unassembled WGS sequence"/>
</dbReference>
<dbReference type="EMBL" id="JACIEE010000006">
    <property type="protein sequence ID" value="MBB3978053.1"/>
    <property type="molecule type" value="Genomic_DNA"/>
</dbReference>
<accession>A0A7W6D7A8</accession>
<keyword evidence="2" id="KW-1185">Reference proteome</keyword>
<organism evidence="1 2">
    <name type="scientific">Mycoplana azooxidifex</name>
    <dbReference type="NCBI Taxonomy" id="1636188"/>
    <lineage>
        <taxon>Bacteria</taxon>
        <taxon>Pseudomonadati</taxon>
        <taxon>Pseudomonadota</taxon>
        <taxon>Alphaproteobacteria</taxon>
        <taxon>Hyphomicrobiales</taxon>
        <taxon>Rhizobiaceae</taxon>
        <taxon>Mycoplana</taxon>
    </lineage>
</organism>